<evidence type="ECO:0000256" key="3">
    <source>
        <dbReference type="ARBA" id="ARBA00022553"/>
    </source>
</evidence>
<dbReference type="GO" id="GO:0000155">
    <property type="term" value="F:phosphorelay sensor kinase activity"/>
    <property type="evidence" value="ECO:0007669"/>
    <property type="project" value="InterPro"/>
</dbReference>
<dbReference type="SMART" id="SM00387">
    <property type="entry name" value="HATPase_c"/>
    <property type="match status" value="1"/>
</dbReference>
<dbReference type="PROSITE" id="PS50109">
    <property type="entry name" value="HIS_KIN"/>
    <property type="match status" value="1"/>
</dbReference>
<dbReference type="CDD" id="cd17546">
    <property type="entry name" value="REC_hyHK_CKI1_RcsC-like"/>
    <property type="match status" value="1"/>
</dbReference>
<accession>A0A480AQC6</accession>
<keyword evidence="17" id="KW-0812">Transmembrane</keyword>
<sequence>MTTSEDGFALDEAVLRQRKAATERRVYGRHVPALRAGGFMVLCIVAALQAPAGVPLHQQPAWLVLVALNLGYATIAWALLHWGAGRSGRLDLPLLLFHVDLLVWLVNLQFLEQATLFFAYFLLLRVADQVGYGFRRALYYGHVVTAGYLAYALWIAQVEPARALWPERLGILVTLYLLSLYLALTGLVTERLRRRTREAVHAARALVDRLARQAADLQSQTVELERARRQAEQASLAKSQFLAVTSHEIRTPMNGILGAAELLNATPLSAAQRHYVRTAHRSARALLALIDDVLDLSRIEAGRLQLHLAPTDLRQLVDDAVDLVDLAAHGKPVTLGLNLPPSLPQRVQADGVRLRQLLVNLLHNAVKFTDEGAVRLEVQVLAQTTTTLTLRFSVHDSGIGIPADQLDAIFDAFTQVDATSTRRHGGSGLGLAIVHQLATLMGGTVRVASVPGQGSHFWVDLPLALAPDPAPAAPAIAAPVAPDATGARLLLAEDDPVNQMVVAEMLRLLGCAVDVVADGGAAHQAVLDGGYDLVLMDCHMPEVDGFEATRRIRAAPAGAARTPVVALTADALDSDRRRCLDAGMDDVLTKPVSSAQLAAAVERWTGRPTRPAMQW</sequence>
<feature type="domain" description="Histidine kinase" evidence="18">
    <location>
        <begin position="244"/>
        <end position="465"/>
    </location>
</feature>
<dbReference type="Gene3D" id="3.40.50.2300">
    <property type="match status" value="1"/>
</dbReference>
<dbReference type="CDD" id="cd16922">
    <property type="entry name" value="HATPase_EvgS-ArcB-TorS-like"/>
    <property type="match status" value="1"/>
</dbReference>
<protein>
    <recommendedName>
        <fullName evidence="13">Sensory/regulatory protein RpfC</fullName>
        <ecNumber evidence="2">2.7.13.3</ecNumber>
    </recommendedName>
    <alternativeName>
        <fullName evidence="14">Virulence sensor protein BvgS</fullName>
    </alternativeName>
</protein>
<dbReference type="SMART" id="SM00448">
    <property type="entry name" value="REC"/>
    <property type="match status" value="1"/>
</dbReference>
<feature type="coiled-coil region" evidence="16">
    <location>
        <begin position="200"/>
        <end position="237"/>
    </location>
</feature>
<evidence type="ECO:0000256" key="11">
    <source>
        <dbReference type="ARBA" id="ARBA00058004"/>
    </source>
</evidence>
<dbReference type="AlphaFoldDB" id="A0A480AQC6"/>
<evidence type="ECO:0000259" key="18">
    <source>
        <dbReference type="PROSITE" id="PS50109"/>
    </source>
</evidence>
<keyword evidence="21" id="KW-1185">Reference proteome</keyword>
<dbReference type="EC" id="2.7.13.3" evidence="2"/>
<evidence type="ECO:0000313" key="21">
    <source>
        <dbReference type="Proteomes" id="UP000301751"/>
    </source>
</evidence>
<dbReference type="Gene3D" id="1.10.287.130">
    <property type="match status" value="1"/>
</dbReference>
<dbReference type="InterPro" id="IPR001789">
    <property type="entry name" value="Sig_transdc_resp-reg_receiver"/>
</dbReference>
<evidence type="ECO:0000256" key="8">
    <source>
        <dbReference type="ARBA" id="ARBA00022840"/>
    </source>
</evidence>
<dbReference type="OrthoDB" id="5519028at2"/>
<keyword evidence="6" id="KW-0547">Nucleotide-binding</keyword>
<keyword evidence="9" id="KW-0902">Two-component regulatory system</keyword>
<dbReference type="InterPro" id="IPR005467">
    <property type="entry name" value="His_kinase_dom"/>
</dbReference>
<keyword evidence="5" id="KW-0732">Signal</keyword>
<keyword evidence="3 15" id="KW-0597">Phosphoprotein</keyword>
<evidence type="ECO:0000256" key="14">
    <source>
        <dbReference type="ARBA" id="ARBA00070152"/>
    </source>
</evidence>
<comment type="subunit">
    <text evidence="12">At low DSF concentrations, interacts with RpfF.</text>
</comment>
<name>A0A480AQC6_9BURK</name>
<feature type="transmembrane region" description="Helical" evidence="17">
    <location>
        <begin position="102"/>
        <end position="125"/>
    </location>
</feature>
<feature type="domain" description="Response regulatory" evidence="19">
    <location>
        <begin position="488"/>
        <end position="605"/>
    </location>
</feature>
<evidence type="ECO:0000256" key="1">
    <source>
        <dbReference type="ARBA" id="ARBA00000085"/>
    </source>
</evidence>
<dbReference type="RefSeq" id="WP_137731650.1">
    <property type="nucleotide sequence ID" value="NZ_BJCL01000002.1"/>
</dbReference>
<feature type="transmembrane region" description="Helical" evidence="17">
    <location>
        <begin position="169"/>
        <end position="188"/>
    </location>
</feature>
<keyword evidence="8" id="KW-0067">ATP-binding</keyword>
<evidence type="ECO:0000256" key="13">
    <source>
        <dbReference type="ARBA" id="ARBA00068150"/>
    </source>
</evidence>
<evidence type="ECO:0000256" key="4">
    <source>
        <dbReference type="ARBA" id="ARBA00022679"/>
    </source>
</evidence>
<evidence type="ECO:0000256" key="7">
    <source>
        <dbReference type="ARBA" id="ARBA00022777"/>
    </source>
</evidence>
<evidence type="ECO:0000256" key="15">
    <source>
        <dbReference type="PROSITE-ProRule" id="PRU00169"/>
    </source>
</evidence>
<dbReference type="SMART" id="SM00388">
    <property type="entry name" value="HisKA"/>
    <property type="match status" value="1"/>
</dbReference>
<gene>
    <name evidence="20" type="ORF">AQPW35_09660</name>
</gene>
<evidence type="ECO:0000256" key="16">
    <source>
        <dbReference type="SAM" id="Coils"/>
    </source>
</evidence>
<feature type="modified residue" description="4-aspartylphosphate" evidence="15">
    <location>
        <position position="537"/>
    </location>
</feature>
<feature type="transmembrane region" description="Helical" evidence="17">
    <location>
        <begin position="61"/>
        <end position="82"/>
    </location>
</feature>
<evidence type="ECO:0000256" key="5">
    <source>
        <dbReference type="ARBA" id="ARBA00022729"/>
    </source>
</evidence>
<reference evidence="21" key="1">
    <citation type="submission" date="2019-03" db="EMBL/GenBank/DDBJ databases">
        <title>Aquabacterium pictum sp.nov., the first bacteriochlorophyll a-containing freshwater bacterium in the genus Aquabacterium of the class Betaproteobacteria.</title>
        <authorList>
            <person name="Hirose S."/>
            <person name="Tank M."/>
            <person name="Hara E."/>
            <person name="Tamaki H."/>
            <person name="Takaichi S."/>
            <person name="Haruta S."/>
            <person name="Hanada S."/>
        </authorList>
    </citation>
    <scope>NUCLEOTIDE SEQUENCE [LARGE SCALE GENOMIC DNA]</scope>
    <source>
        <strain evidence="21">W35</strain>
    </source>
</reference>
<evidence type="ECO:0000256" key="6">
    <source>
        <dbReference type="ARBA" id="ARBA00022741"/>
    </source>
</evidence>
<dbReference type="GO" id="GO:0005524">
    <property type="term" value="F:ATP binding"/>
    <property type="evidence" value="ECO:0007669"/>
    <property type="project" value="UniProtKB-KW"/>
</dbReference>
<evidence type="ECO:0000256" key="10">
    <source>
        <dbReference type="ARBA" id="ARBA00023026"/>
    </source>
</evidence>
<keyword evidence="17" id="KW-1133">Transmembrane helix</keyword>
<organism evidence="20 21">
    <name type="scientific">Pseudaquabacterium pictum</name>
    <dbReference type="NCBI Taxonomy" id="2315236"/>
    <lineage>
        <taxon>Bacteria</taxon>
        <taxon>Pseudomonadati</taxon>
        <taxon>Pseudomonadota</taxon>
        <taxon>Betaproteobacteria</taxon>
        <taxon>Burkholderiales</taxon>
        <taxon>Sphaerotilaceae</taxon>
        <taxon>Pseudaquabacterium</taxon>
    </lineage>
</organism>
<dbReference type="Gene3D" id="3.30.565.10">
    <property type="entry name" value="Histidine kinase-like ATPase, C-terminal domain"/>
    <property type="match status" value="1"/>
</dbReference>
<evidence type="ECO:0000256" key="12">
    <source>
        <dbReference type="ARBA" id="ARBA00064003"/>
    </source>
</evidence>
<dbReference type="InterPro" id="IPR003661">
    <property type="entry name" value="HisK_dim/P_dom"/>
</dbReference>
<keyword evidence="16" id="KW-0175">Coiled coil</keyword>
<comment type="catalytic activity">
    <reaction evidence="1">
        <text>ATP + protein L-histidine = ADP + protein N-phospho-L-histidine.</text>
        <dbReference type="EC" id="2.7.13.3"/>
    </reaction>
</comment>
<dbReference type="PANTHER" id="PTHR45339">
    <property type="entry name" value="HYBRID SIGNAL TRANSDUCTION HISTIDINE KINASE J"/>
    <property type="match status" value="1"/>
</dbReference>
<dbReference type="FunFam" id="3.30.565.10:FF:000010">
    <property type="entry name" value="Sensor histidine kinase RcsC"/>
    <property type="match status" value="1"/>
</dbReference>
<keyword evidence="10" id="KW-0843">Virulence</keyword>
<keyword evidence="7" id="KW-0418">Kinase</keyword>
<dbReference type="PRINTS" id="PR00344">
    <property type="entry name" value="BCTRLSENSOR"/>
</dbReference>
<dbReference type="SUPFAM" id="SSF52172">
    <property type="entry name" value="CheY-like"/>
    <property type="match status" value="1"/>
</dbReference>
<comment type="caution">
    <text evidence="20">The sequence shown here is derived from an EMBL/GenBank/DDBJ whole genome shotgun (WGS) entry which is preliminary data.</text>
</comment>
<dbReference type="EMBL" id="BJCL01000002">
    <property type="protein sequence ID" value="GCL61885.1"/>
    <property type="molecule type" value="Genomic_DNA"/>
</dbReference>
<evidence type="ECO:0000256" key="17">
    <source>
        <dbReference type="SAM" id="Phobius"/>
    </source>
</evidence>
<evidence type="ECO:0000256" key="9">
    <source>
        <dbReference type="ARBA" id="ARBA00023012"/>
    </source>
</evidence>
<dbReference type="SUPFAM" id="SSF47384">
    <property type="entry name" value="Homodimeric domain of signal transducing histidine kinase"/>
    <property type="match status" value="1"/>
</dbReference>
<dbReference type="PANTHER" id="PTHR45339:SF1">
    <property type="entry name" value="HYBRID SIGNAL TRANSDUCTION HISTIDINE KINASE J"/>
    <property type="match status" value="1"/>
</dbReference>
<dbReference type="Pfam" id="PF00072">
    <property type="entry name" value="Response_reg"/>
    <property type="match status" value="1"/>
</dbReference>
<dbReference type="Pfam" id="PF02518">
    <property type="entry name" value="HATPase_c"/>
    <property type="match status" value="1"/>
</dbReference>
<dbReference type="CDD" id="cd00082">
    <property type="entry name" value="HisKA"/>
    <property type="match status" value="1"/>
</dbReference>
<dbReference type="SUPFAM" id="SSF55874">
    <property type="entry name" value="ATPase domain of HSP90 chaperone/DNA topoisomerase II/histidine kinase"/>
    <property type="match status" value="1"/>
</dbReference>
<keyword evidence="17" id="KW-0472">Membrane</keyword>
<feature type="transmembrane region" description="Helical" evidence="17">
    <location>
        <begin position="33"/>
        <end position="54"/>
    </location>
</feature>
<dbReference type="InterPro" id="IPR003594">
    <property type="entry name" value="HATPase_dom"/>
</dbReference>
<dbReference type="InterPro" id="IPR011006">
    <property type="entry name" value="CheY-like_superfamily"/>
</dbReference>
<evidence type="ECO:0000313" key="20">
    <source>
        <dbReference type="EMBL" id="GCL61885.1"/>
    </source>
</evidence>
<comment type="function">
    <text evidence="11">Member of the two-component regulatory system BvgS/BvgA. Phosphorylates BvgA via a four-step phosphorelay in response to environmental signals.</text>
</comment>
<dbReference type="FunFam" id="1.10.287.130:FF:000002">
    <property type="entry name" value="Two-component osmosensing histidine kinase"/>
    <property type="match status" value="1"/>
</dbReference>
<dbReference type="Proteomes" id="UP000301751">
    <property type="component" value="Unassembled WGS sequence"/>
</dbReference>
<dbReference type="PROSITE" id="PS50110">
    <property type="entry name" value="RESPONSE_REGULATORY"/>
    <property type="match status" value="1"/>
</dbReference>
<evidence type="ECO:0000256" key="2">
    <source>
        <dbReference type="ARBA" id="ARBA00012438"/>
    </source>
</evidence>
<dbReference type="Pfam" id="PF00512">
    <property type="entry name" value="HisKA"/>
    <property type="match status" value="1"/>
</dbReference>
<dbReference type="InterPro" id="IPR036097">
    <property type="entry name" value="HisK_dim/P_sf"/>
</dbReference>
<proteinExistence type="predicted"/>
<dbReference type="InterPro" id="IPR004358">
    <property type="entry name" value="Sig_transdc_His_kin-like_C"/>
</dbReference>
<keyword evidence="4" id="KW-0808">Transferase</keyword>
<evidence type="ECO:0000259" key="19">
    <source>
        <dbReference type="PROSITE" id="PS50110"/>
    </source>
</evidence>
<feature type="transmembrane region" description="Helical" evidence="17">
    <location>
        <begin position="137"/>
        <end position="157"/>
    </location>
</feature>
<dbReference type="InterPro" id="IPR036890">
    <property type="entry name" value="HATPase_C_sf"/>
</dbReference>